<gene>
    <name evidence="1" type="ORF">XENORESO_005491</name>
</gene>
<organism evidence="1 2">
    <name type="scientific">Xenotaenia resolanae</name>
    <dbReference type="NCBI Taxonomy" id="208358"/>
    <lineage>
        <taxon>Eukaryota</taxon>
        <taxon>Metazoa</taxon>
        <taxon>Chordata</taxon>
        <taxon>Craniata</taxon>
        <taxon>Vertebrata</taxon>
        <taxon>Euteleostomi</taxon>
        <taxon>Actinopterygii</taxon>
        <taxon>Neopterygii</taxon>
        <taxon>Teleostei</taxon>
        <taxon>Neoteleostei</taxon>
        <taxon>Acanthomorphata</taxon>
        <taxon>Ovalentaria</taxon>
        <taxon>Atherinomorphae</taxon>
        <taxon>Cyprinodontiformes</taxon>
        <taxon>Goodeidae</taxon>
        <taxon>Xenotaenia</taxon>
    </lineage>
</organism>
<keyword evidence="2" id="KW-1185">Reference proteome</keyword>
<accession>A0ABV0W1U6</accession>
<proteinExistence type="predicted"/>
<evidence type="ECO:0000313" key="1">
    <source>
        <dbReference type="EMBL" id="MEQ2263274.1"/>
    </source>
</evidence>
<evidence type="ECO:0000313" key="2">
    <source>
        <dbReference type="Proteomes" id="UP001444071"/>
    </source>
</evidence>
<comment type="caution">
    <text evidence="1">The sequence shown here is derived from an EMBL/GenBank/DDBJ whole genome shotgun (WGS) entry which is preliminary data.</text>
</comment>
<dbReference type="Proteomes" id="UP001444071">
    <property type="component" value="Unassembled WGS sequence"/>
</dbReference>
<sequence>MDKYMVVEHHQSSSSICLCVSMSAKSHLMSSLHQGTLLTKLRCKPFPDATPVCDCAVCSCYSSEGVFHYNQASPLFANLLATISLDLFLCKSAICLFISKNWIKIINCSALPVSVTQ</sequence>
<name>A0ABV0W1U6_9TELE</name>
<protein>
    <submittedName>
        <fullName evidence="1">Uncharacterized protein</fullName>
    </submittedName>
</protein>
<reference evidence="1 2" key="1">
    <citation type="submission" date="2021-06" db="EMBL/GenBank/DDBJ databases">
        <authorList>
            <person name="Palmer J.M."/>
        </authorList>
    </citation>
    <scope>NUCLEOTIDE SEQUENCE [LARGE SCALE GENOMIC DNA]</scope>
    <source>
        <strain evidence="1 2">XR_2019</strain>
        <tissue evidence="1">Muscle</tissue>
    </source>
</reference>
<dbReference type="EMBL" id="JAHRIM010022010">
    <property type="protein sequence ID" value="MEQ2263274.1"/>
    <property type="molecule type" value="Genomic_DNA"/>
</dbReference>